<feature type="compositionally biased region" description="Low complexity" evidence="1">
    <location>
        <begin position="32"/>
        <end position="53"/>
    </location>
</feature>
<reference evidence="3 4" key="1">
    <citation type="journal article" date="2019" name="Syst. Appl. Microbiol.">
        <title>Characterization of Bifidobacterium species in feaces of the Egyptian fruit bat: Description of B. vespertilionis sp. nov. and B. rousetti sp. nov.</title>
        <authorList>
            <person name="Modesto M."/>
            <person name="Satti M."/>
            <person name="Watanabe K."/>
            <person name="Puglisi E."/>
            <person name="Morelli L."/>
            <person name="Huang C.-H."/>
            <person name="Liou J.-S."/>
            <person name="Miyashita M."/>
            <person name="Tamura T."/>
            <person name="Saito S."/>
            <person name="Mori K."/>
            <person name="Huang L."/>
            <person name="Sciavilla P."/>
            <person name="Sandri C."/>
            <person name="Spiezio C."/>
            <person name="Vitali F."/>
            <person name="Cavalieri D."/>
            <person name="Perpetuini G."/>
            <person name="Tofalo R."/>
            <person name="Bonetti A."/>
            <person name="Arita M."/>
            <person name="Mattarelli P."/>
        </authorList>
    </citation>
    <scope>NUCLEOTIDE SEQUENCE [LARGE SCALE GENOMIC DNA]</scope>
    <source>
        <strain evidence="3 4">RST7</strain>
    </source>
</reference>
<gene>
    <name evidence="3" type="ORF">EMO89_02980</name>
</gene>
<evidence type="ECO:0000313" key="4">
    <source>
        <dbReference type="Proteomes" id="UP000412028"/>
    </source>
</evidence>
<evidence type="ECO:0000256" key="1">
    <source>
        <dbReference type="SAM" id="MobiDB-lite"/>
    </source>
</evidence>
<evidence type="ECO:0000313" key="3">
    <source>
        <dbReference type="EMBL" id="KAA8831033.1"/>
    </source>
</evidence>
<feature type="region of interest" description="Disordered" evidence="1">
    <location>
        <begin position="29"/>
        <end position="56"/>
    </location>
</feature>
<evidence type="ECO:0000256" key="2">
    <source>
        <dbReference type="SAM" id="SignalP"/>
    </source>
</evidence>
<dbReference type="PROSITE" id="PS51257">
    <property type="entry name" value="PROKAR_LIPOPROTEIN"/>
    <property type="match status" value="1"/>
</dbReference>
<dbReference type="EMBL" id="RZUI01000003">
    <property type="protein sequence ID" value="KAA8831033.1"/>
    <property type="molecule type" value="Genomic_DNA"/>
</dbReference>
<organism evidence="3 4">
    <name type="scientific">Bifidobacterium tissieri</name>
    <dbReference type="NCBI Taxonomy" id="1630162"/>
    <lineage>
        <taxon>Bacteria</taxon>
        <taxon>Bacillati</taxon>
        <taxon>Actinomycetota</taxon>
        <taxon>Actinomycetes</taxon>
        <taxon>Bifidobacteriales</taxon>
        <taxon>Bifidobacteriaceae</taxon>
        <taxon>Bifidobacterium</taxon>
    </lineage>
</organism>
<dbReference type="RefSeq" id="WP_150380895.1">
    <property type="nucleotide sequence ID" value="NZ_RZUI01000003.1"/>
</dbReference>
<accession>A0A5M9ZUQ3</accession>
<sequence length="243" mass="26943">MIRKTAIARYLAVMIAIALSAGLTGCGNSDTNSQAELSPSSSSSTSNQSTSSEGQRIAGSLNDYIDQVMNLKTTTEQQKTILQQAKQNGGVTVSQYEQAWSNFKTCMTNRGYPDFKLAKYNGIYSMPGLDFTGTEAQWNEYKANYNTCYDSIKAIDGVYVMQVGNPNLYSDTYEAVADCLRRSGVAPNTYTAKDLQREMAEDQGSGDNPYQYFDRKNATFRGCKAANGWDSTYSDDERVNLWR</sequence>
<feature type="chain" id="PRO_5038864213" description="Lipoprotein" evidence="2">
    <location>
        <begin position="21"/>
        <end position="243"/>
    </location>
</feature>
<proteinExistence type="predicted"/>
<comment type="caution">
    <text evidence="3">The sequence shown here is derived from an EMBL/GenBank/DDBJ whole genome shotgun (WGS) entry which is preliminary data.</text>
</comment>
<keyword evidence="2" id="KW-0732">Signal</keyword>
<dbReference type="OrthoDB" id="3230671at2"/>
<dbReference type="Proteomes" id="UP000412028">
    <property type="component" value="Unassembled WGS sequence"/>
</dbReference>
<name>A0A5M9ZUQ3_9BIFI</name>
<dbReference type="AlphaFoldDB" id="A0A5M9ZUQ3"/>
<feature type="signal peptide" evidence="2">
    <location>
        <begin position="1"/>
        <end position="20"/>
    </location>
</feature>
<protein>
    <recommendedName>
        <fullName evidence="5">Lipoprotein</fullName>
    </recommendedName>
</protein>
<evidence type="ECO:0008006" key="5">
    <source>
        <dbReference type="Google" id="ProtNLM"/>
    </source>
</evidence>